<dbReference type="AlphaFoldDB" id="A0A2X0P1S9"/>
<organism evidence="5 6">
    <name type="scientific">Microbotryum silenes-dioicae</name>
    <dbReference type="NCBI Taxonomy" id="796604"/>
    <lineage>
        <taxon>Eukaryota</taxon>
        <taxon>Fungi</taxon>
        <taxon>Dikarya</taxon>
        <taxon>Basidiomycota</taxon>
        <taxon>Pucciniomycotina</taxon>
        <taxon>Microbotryomycetes</taxon>
        <taxon>Microbotryales</taxon>
        <taxon>Microbotryaceae</taxon>
        <taxon>Microbotryum</taxon>
    </lineage>
</organism>
<dbReference type="PANTHER" id="PTHR10064:SF31">
    <property type="entry name" value="LARGE RIBOSOMAL SUBUNIT PROTEIN EL22A-RELATED"/>
    <property type="match status" value="1"/>
</dbReference>
<comment type="similarity">
    <text evidence="1">Belongs to the eukaryotic ribosomal protein eL22 family.</text>
</comment>
<protein>
    <submittedName>
        <fullName evidence="5">BQ5605_C002g01439 protein</fullName>
    </submittedName>
</protein>
<dbReference type="EMBL" id="FQNC01000041">
    <property type="protein sequence ID" value="SGY33051.1"/>
    <property type="molecule type" value="Genomic_DNA"/>
</dbReference>
<feature type="compositionally biased region" description="Basic residues" evidence="4">
    <location>
        <begin position="1"/>
        <end position="11"/>
    </location>
</feature>
<keyword evidence="6" id="KW-1185">Reference proteome</keyword>
<keyword evidence="2" id="KW-0689">Ribosomal protein</keyword>
<evidence type="ECO:0000313" key="6">
    <source>
        <dbReference type="Proteomes" id="UP000249464"/>
    </source>
</evidence>
<gene>
    <name evidence="5" type="primary">BQ5605_C002g01439</name>
    <name evidence="5" type="ORF">BQ5605_C002G01439</name>
</gene>
<dbReference type="GO" id="GO:0003735">
    <property type="term" value="F:structural constituent of ribosome"/>
    <property type="evidence" value="ECO:0007669"/>
    <property type="project" value="InterPro"/>
</dbReference>
<dbReference type="GO" id="GO:0002181">
    <property type="term" value="P:cytoplasmic translation"/>
    <property type="evidence" value="ECO:0007669"/>
    <property type="project" value="TreeGrafter"/>
</dbReference>
<evidence type="ECO:0000256" key="4">
    <source>
        <dbReference type="SAM" id="MobiDB-lite"/>
    </source>
</evidence>
<dbReference type="GO" id="GO:0003723">
    <property type="term" value="F:RNA binding"/>
    <property type="evidence" value="ECO:0007669"/>
    <property type="project" value="TreeGrafter"/>
</dbReference>
<dbReference type="InterPro" id="IPR002671">
    <property type="entry name" value="Ribosomal_eL22"/>
</dbReference>
<dbReference type="STRING" id="796604.A0A2X0P1S9"/>
<proteinExistence type="inferred from homology"/>
<reference evidence="5 6" key="1">
    <citation type="submission" date="2016-11" db="EMBL/GenBank/DDBJ databases">
        <authorList>
            <person name="Jaros S."/>
            <person name="Januszkiewicz K."/>
            <person name="Wedrychowicz H."/>
        </authorList>
    </citation>
    <scope>NUCLEOTIDE SEQUENCE [LARGE SCALE GENOMIC DNA]</scope>
</reference>
<accession>A0A2X0P1S9</accession>
<dbReference type="Pfam" id="PF01776">
    <property type="entry name" value="Ribosomal_L22e"/>
    <property type="match status" value="1"/>
</dbReference>
<keyword evidence="3" id="KW-0687">Ribonucleoprotein</keyword>
<evidence type="ECO:0000256" key="2">
    <source>
        <dbReference type="ARBA" id="ARBA00022980"/>
    </source>
</evidence>
<evidence type="ECO:0000313" key="5">
    <source>
        <dbReference type="EMBL" id="SGY33051.1"/>
    </source>
</evidence>
<dbReference type="GO" id="GO:1990904">
    <property type="term" value="C:ribonucleoprotein complex"/>
    <property type="evidence" value="ECO:0007669"/>
    <property type="project" value="UniProtKB-KW"/>
</dbReference>
<evidence type="ECO:0000256" key="1">
    <source>
        <dbReference type="ARBA" id="ARBA00007817"/>
    </source>
</evidence>
<dbReference type="GO" id="GO:0005840">
    <property type="term" value="C:ribosome"/>
    <property type="evidence" value="ECO:0007669"/>
    <property type="project" value="UniProtKB-KW"/>
</dbReference>
<name>A0A2X0P1S9_9BASI</name>
<dbReference type="PANTHER" id="PTHR10064">
    <property type="entry name" value="60S RIBOSOMAL PROTEIN L22"/>
    <property type="match status" value="1"/>
</dbReference>
<dbReference type="Gene3D" id="3.30.1360.210">
    <property type="match status" value="1"/>
</dbReference>
<sequence length="224" mass="24396">MARAARQRAKARGQGGSKWHTSVEKGGCVLIVVPVQNVRRCMHSFVATCTPHHCTPAPSLVPCPDPIAPTVARRGVVAFFRAIVAARGHGTNKKKATATSSHTFIVDFAAPADNKIFDAEAYKQFLTNSIKHEGKTGQLGDVISVQSAGAGKIAITSSVPMSKRYIKYLTKKFLKKNMRTLDFQGISFSLRTSLREWLRVVSTSPDTFTLKFFASEALNDGEEA</sequence>
<evidence type="ECO:0000256" key="3">
    <source>
        <dbReference type="ARBA" id="ARBA00023274"/>
    </source>
</evidence>
<dbReference type="InterPro" id="IPR038526">
    <property type="entry name" value="Ribosomal_eL22_sf"/>
</dbReference>
<dbReference type="Proteomes" id="UP000249464">
    <property type="component" value="Unassembled WGS sequence"/>
</dbReference>
<feature type="region of interest" description="Disordered" evidence="4">
    <location>
        <begin position="1"/>
        <end position="20"/>
    </location>
</feature>